<protein>
    <recommendedName>
        <fullName evidence="2">leucine--tRNA ligase</fullName>
        <ecNumber evidence="2">6.1.1.4</ecNumber>
    </recommendedName>
</protein>
<dbReference type="GO" id="GO:0004823">
    <property type="term" value="F:leucine-tRNA ligase activity"/>
    <property type="evidence" value="ECO:0007669"/>
    <property type="project" value="UniProtKB-EC"/>
</dbReference>
<evidence type="ECO:0000256" key="1">
    <source>
        <dbReference type="ARBA" id="ARBA00005594"/>
    </source>
</evidence>
<dbReference type="Gene3D" id="3.40.50.620">
    <property type="entry name" value="HUPs"/>
    <property type="match status" value="2"/>
</dbReference>
<evidence type="ECO:0000313" key="10">
    <source>
        <dbReference type="EMBL" id="AQU89534.1"/>
    </source>
</evidence>
<dbReference type="PRINTS" id="PR00985">
    <property type="entry name" value="TRNASYNTHLEU"/>
</dbReference>
<dbReference type="Proteomes" id="UP000189666">
    <property type="component" value="Chromosome"/>
</dbReference>
<evidence type="ECO:0000256" key="3">
    <source>
        <dbReference type="ARBA" id="ARBA00022598"/>
    </source>
</evidence>
<comment type="similarity">
    <text evidence="1 8">Belongs to the class-I aminoacyl-tRNA synthetase family.</text>
</comment>
<evidence type="ECO:0000256" key="4">
    <source>
        <dbReference type="ARBA" id="ARBA00022741"/>
    </source>
</evidence>
<dbReference type="AlphaFoldDB" id="A0A1U9RRK0"/>
<keyword evidence="6 8" id="KW-0648">Protein biosynthesis</keyword>
<dbReference type="SUPFAM" id="SSF52374">
    <property type="entry name" value="Nucleotidylyl transferase"/>
    <property type="match status" value="1"/>
</dbReference>
<keyword evidence="3 8" id="KW-0436">Ligase</keyword>
<accession>A0A1U9RRK0</accession>
<feature type="domain" description="Aminoacyl-tRNA synthetase class Ia" evidence="9">
    <location>
        <begin position="20"/>
        <end position="215"/>
    </location>
</feature>
<evidence type="ECO:0000256" key="6">
    <source>
        <dbReference type="ARBA" id="ARBA00022917"/>
    </source>
</evidence>
<dbReference type="PANTHER" id="PTHR43740">
    <property type="entry name" value="LEUCYL-TRNA SYNTHETASE"/>
    <property type="match status" value="1"/>
</dbReference>
<dbReference type="InterPro" id="IPR002300">
    <property type="entry name" value="aa-tRNA-synth_Ia"/>
</dbReference>
<keyword evidence="4 8" id="KW-0547">Nucleotide-binding</keyword>
<dbReference type="RefSeq" id="WP_211118369.1">
    <property type="nucleotide sequence ID" value="NZ_CP019943.1"/>
</dbReference>
<dbReference type="InterPro" id="IPR014729">
    <property type="entry name" value="Rossmann-like_a/b/a_fold"/>
</dbReference>
<dbReference type="Gene3D" id="1.10.730.10">
    <property type="entry name" value="Isoleucyl-tRNA Synthetase, Domain 1"/>
    <property type="match status" value="1"/>
</dbReference>
<name>A0A1U9RRK0_CARRU</name>
<dbReference type="EC" id="6.1.1.4" evidence="2"/>
<evidence type="ECO:0000259" key="9">
    <source>
        <dbReference type="Pfam" id="PF00133"/>
    </source>
</evidence>
<dbReference type="PROSITE" id="PS00178">
    <property type="entry name" value="AA_TRNA_LIGASE_I"/>
    <property type="match status" value="1"/>
</dbReference>
<evidence type="ECO:0000256" key="8">
    <source>
        <dbReference type="RuleBase" id="RU363035"/>
    </source>
</evidence>
<dbReference type="Pfam" id="PF00133">
    <property type="entry name" value="tRNA-synt_1"/>
    <property type="match status" value="2"/>
</dbReference>
<proteinExistence type="inferred from homology"/>
<organism evidence="10 11">
    <name type="scientific">Carsonella ruddii</name>
    <dbReference type="NCBI Taxonomy" id="114186"/>
    <lineage>
        <taxon>Bacteria</taxon>
        <taxon>Pseudomonadati</taxon>
        <taxon>Pseudomonadota</taxon>
        <taxon>Gammaproteobacteria</taxon>
        <taxon>Oceanospirillales</taxon>
        <taxon>Halomonadaceae</taxon>
        <taxon>Zymobacter group</taxon>
        <taxon>Candidatus Carsonella</taxon>
    </lineage>
</organism>
<dbReference type="InterPro" id="IPR002302">
    <property type="entry name" value="Leu-tRNA-ligase"/>
</dbReference>
<dbReference type="GO" id="GO:0005829">
    <property type="term" value="C:cytosol"/>
    <property type="evidence" value="ECO:0007669"/>
    <property type="project" value="TreeGrafter"/>
</dbReference>
<sequence length="631" mass="76751">MKYFKNPLFIEKKINKLIKNFKYNKKFFCLPMFPYPSGKLHLGHVRNYILTDIISKIKNLEKKNVLHPMGWDSFGLPAENASKKFNLTSLKWTISNIKLMKKQLKIIQINYSKKLEFLTCDINFYKWEFWILLFFYKNKLLFKQYNEVYWDSIQQCILSNEQINNNLCWRSESKPIKIKNFTWFINIKKYTKKLIFNLKEINWSKTVKKIQKKWINIKICFIRNIKFYSIYNLYYINIKNIKYINNLSILYLIIKKKLNFIFKKKIFINDKILKFKKKIIITNFEINFIKIKKEKINFLIYKKKFFFIKKTNINNWAFIRQRIWGSPFFYKKIKNNNFKSKNTIDTFFQSSWYYFYYLKSLNLTNKFKNEWFPINIYVGGIEHANLHLLYLRIMNNIFYDSNIINNKNVVLNLINQGFINNEVYFKIKNFKKIFCKKKKGSLLSGVEKMSKSKKNGINPIKIITKYGSDILKLSIISNKPIEKNINWKDINFSYIKKFILKINNLIKLNIINIKKIHNIKNIINIKKIHNIISYINKILIYNNSIKQIENIIFWLYPIIPNISKIFWFKIGNFFSIEKFKFKKKIFKEFKIYFKKKYIGFINKIEIKKITNKNIYLKKITFSMDETSILIN</sequence>
<dbReference type="PANTHER" id="PTHR43740:SF2">
    <property type="entry name" value="LEUCINE--TRNA LIGASE, MITOCHONDRIAL"/>
    <property type="match status" value="1"/>
</dbReference>
<feature type="domain" description="Aminoacyl-tRNA synthetase class Ia" evidence="9">
    <location>
        <begin position="334"/>
        <end position="487"/>
    </location>
</feature>
<evidence type="ECO:0000256" key="5">
    <source>
        <dbReference type="ARBA" id="ARBA00022840"/>
    </source>
</evidence>
<keyword evidence="7 8" id="KW-0030">Aminoacyl-tRNA synthetase</keyword>
<dbReference type="EMBL" id="CP019943">
    <property type="protein sequence ID" value="AQU89534.1"/>
    <property type="molecule type" value="Genomic_DNA"/>
</dbReference>
<dbReference type="GO" id="GO:0006429">
    <property type="term" value="P:leucyl-tRNA aminoacylation"/>
    <property type="evidence" value="ECO:0007669"/>
    <property type="project" value="InterPro"/>
</dbReference>
<reference evidence="10 11" key="1">
    <citation type="submission" date="2017-02" db="EMBL/GenBank/DDBJ databases">
        <title>Complete Genome of Candidatus Carsonella ruddii strain BC, a Nutritional Endosymbiont of Bactericera cockerelli.</title>
        <authorList>
            <person name="Riley A.B."/>
            <person name="Kim D.H."/>
            <person name="Hansen A.K."/>
        </authorList>
    </citation>
    <scope>NUCLEOTIDE SEQUENCE [LARGE SCALE GENOMIC DNA]</scope>
    <source>
        <strain evidence="10 11">BC</strain>
    </source>
</reference>
<dbReference type="InterPro" id="IPR001412">
    <property type="entry name" value="aa-tRNA-synth_I_CS"/>
</dbReference>
<evidence type="ECO:0000313" key="11">
    <source>
        <dbReference type="Proteomes" id="UP000189666"/>
    </source>
</evidence>
<dbReference type="GO" id="GO:0005524">
    <property type="term" value="F:ATP binding"/>
    <property type="evidence" value="ECO:0007669"/>
    <property type="project" value="UniProtKB-KW"/>
</dbReference>
<gene>
    <name evidence="10" type="ORF">BW244_0116</name>
</gene>
<evidence type="ECO:0000256" key="7">
    <source>
        <dbReference type="ARBA" id="ARBA00023146"/>
    </source>
</evidence>
<keyword evidence="5 8" id="KW-0067">ATP-binding</keyword>
<evidence type="ECO:0000256" key="2">
    <source>
        <dbReference type="ARBA" id="ARBA00013164"/>
    </source>
</evidence>